<dbReference type="AlphaFoldDB" id="F3ZSS9"/>
<comment type="catalytic activity">
    <reaction evidence="1">
        <text>2-phosphoglycolate + H2O = glycolate + phosphate</text>
        <dbReference type="Rhea" id="RHEA:14369"/>
        <dbReference type="ChEBI" id="CHEBI:15377"/>
        <dbReference type="ChEBI" id="CHEBI:29805"/>
        <dbReference type="ChEBI" id="CHEBI:43474"/>
        <dbReference type="ChEBI" id="CHEBI:58033"/>
        <dbReference type="EC" id="3.1.3.18"/>
    </reaction>
</comment>
<comment type="similarity">
    <text evidence="3">Belongs to the HAD-like hydrolase superfamily. CbbY/CbbZ/Gph/YieH family.</text>
</comment>
<dbReference type="SFLD" id="SFLDS00003">
    <property type="entry name" value="Haloacid_Dehalogenase"/>
    <property type="match status" value="1"/>
</dbReference>
<dbReference type="EMBL" id="CM001167">
    <property type="protein sequence ID" value="EGJ70953.1"/>
    <property type="molecule type" value="Genomic_DNA"/>
</dbReference>
<dbReference type="InterPro" id="IPR050155">
    <property type="entry name" value="HAD-like_hydrolase_sf"/>
</dbReference>
<name>F3ZSS9_9BACE</name>
<dbReference type="InterPro" id="IPR036412">
    <property type="entry name" value="HAD-like_sf"/>
</dbReference>
<keyword evidence="6" id="KW-1185">Reference proteome</keyword>
<gene>
    <name evidence="5" type="ORF">Bcop_0737</name>
</gene>
<dbReference type="GO" id="GO:0005829">
    <property type="term" value="C:cytosol"/>
    <property type="evidence" value="ECO:0007669"/>
    <property type="project" value="TreeGrafter"/>
</dbReference>
<protein>
    <recommendedName>
        <fullName evidence="4">phosphoglycolate phosphatase</fullName>
        <ecNumber evidence="4">3.1.3.18</ecNumber>
    </recommendedName>
</protein>
<organism evidence="5 6">
    <name type="scientific">Bacteroides coprosuis DSM 18011</name>
    <dbReference type="NCBI Taxonomy" id="679937"/>
    <lineage>
        <taxon>Bacteria</taxon>
        <taxon>Pseudomonadati</taxon>
        <taxon>Bacteroidota</taxon>
        <taxon>Bacteroidia</taxon>
        <taxon>Bacteroidales</taxon>
        <taxon>Bacteroidaceae</taxon>
        <taxon>Bacteroides</taxon>
    </lineage>
</organism>
<dbReference type="SFLD" id="SFLDG01135">
    <property type="entry name" value="C1.5.6:_HAD__Beta-PGM__Phospha"/>
    <property type="match status" value="1"/>
</dbReference>
<dbReference type="PANTHER" id="PTHR43434">
    <property type="entry name" value="PHOSPHOGLYCOLATE PHOSPHATASE"/>
    <property type="match status" value="1"/>
</dbReference>
<evidence type="ECO:0000256" key="4">
    <source>
        <dbReference type="ARBA" id="ARBA00013078"/>
    </source>
</evidence>
<evidence type="ECO:0000313" key="5">
    <source>
        <dbReference type="EMBL" id="EGJ70953.1"/>
    </source>
</evidence>
<dbReference type="NCBIfam" id="TIGR01549">
    <property type="entry name" value="HAD-SF-IA-v1"/>
    <property type="match status" value="1"/>
</dbReference>
<dbReference type="STRING" id="679937.Bcop_0737"/>
<evidence type="ECO:0000256" key="1">
    <source>
        <dbReference type="ARBA" id="ARBA00000830"/>
    </source>
</evidence>
<evidence type="ECO:0000256" key="3">
    <source>
        <dbReference type="ARBA" id="ARBA00006171"/>
    </source>
</evidence>
<accession>F3ZSS9</accession>
<dbReference type="SUPFAM" id="SSF56784">
    <property type="entry name" value="HAD-like"/>
    <property type="match status" value="1"/>
</dbReference>
<dbReference type="GO" id="GO:0006281">
    <property type="term" value="P:DNA repair"/>
    <property type="evidence" value="ECO:0007669"/>
    <property type="project" value="TreeGrafter"/>
</dbReference>
<dbReference type="FunFam" id="3.40.50.1000:FF:000022">
    <property type="entry name" value="Phosphoglycolate phosphatase"/>
    <property type="match status" value="1"/>
</dbReference>
<sequence length="220" mass="24566">MIKLAIFDLDGTLLNTIADLAASTNHALTQLGHPTHEIDKYNFMVGNGINKLFERALPEGQKTQENISKMRSLFIAYYAEHLTDKSKPYEGILHVLESLTEKGIALAVATNKYQAGSETLIKHFFSHIPFKAVLGQREGIPTKPDPQVINEILKIVPVKNSEVLYIGDSDVDMQTAKNAQLIGCGVSWGFRPIEELQKYNPQFIVNTPLDILSIIDKYNN</sequence>
<proteinExistence type="inferred from homology"/>
<dbReference type="SFLD" id="SFLDG01129">
    <property type="entry name" value="C1.5:_HAD__Beta-PGM__Phosphata"/>
    <property type="match status" value="1"/>
</dbReference>
<keyword evidence="5" id="KW-0378">Hydrolase</keyword>
<dbReference type="InterPro" id="IPR006439">
    <property type="entry name" value="HAD-SF_hydro_IA"/>
</dbReference>
<dbReference type="GO" id="GO:0008967">
    <property type="term" value="F:phosphoglycolate phosphatase activity"/>
    <property type="evidence" value="ECO:0007669"/>
    <property type="project" value="UniProtKB-EC"/>
</dbReference>
<dbReference type="InterPro" id="IPR023198">
    <property type="entry name" value="PGP-like_dom2"/>
</dbReference>
<dbReference type="OrthoDB" id="9807630at2"/>
<dbReference type="PROSITE" id="PS01228">
    <property type="entry name" value="COF_1"/>
    <property type="match status" value="1"/>
</dbReference>
<dbReference type="Pfam" id="PF13419">
    <property type="entry name" value="HAD_2"/>
    <property type="match status" value="1"/>
</dbReference>
<evidence type="ECO:0000256" key="2">
    <source>
        <dbReference type="ARBA" id="ARBA00004818"/>
    </source>
</evidence>
<dbReference type="HOGENOM" id="CLU_045011_19_1_10"/>
<dbReference type="Gene3D" id="3.40.50.1000">
    <property type="entry name" value="HAD superfamily/HAD-like"/>
    <property type="match status" value="1"/>
</dbReference>
<dbReference type="InterPro" id="IPR023214">
    <property type="entry name" value="HAD_sf"/>
</dbReference>
<comment type="pathway">
    <text evidence="2">Organic acid metabolism; glycolate biosynthesis; glycolate from 2-phosphoglycolate: step 1/1.</text>
</comment>
<dbReference type="eggNOG" id="COG0546">
    <property type="taxonomic scope" value="Bacteria"/>
</dbReference>
<dbReference type="PANTHER" id="PTHR43434:SF1">
    <property type="entry name" value="PHOSPHOGLYCOLATE PHOSPHATASE"/>
    <property type="match status" value="1"/>
</dbReference>
<dbReference type="InterPro" id="IPR041492">
    <property type="entry name" value="HAD_2"/>
</dbReference>
<evidence type="ECO:0000313" key="6">
    <source>
        <dbReference type="Proteomes" id="UP000018439"/>
    </source>
</evidence>
<dbReference type="EC" id="3.1.3.18" evidence="4"/>
<reference evidence="5 6" key="1">
    <citation type="journal article" date="2011" name="Stand. Genomic Sci.">
        <title>Non-contiguous finished genome sequence of Bacteroides coprosuis type strain (PC139).</title>
        <authorList>
            <person name="Land M."/>
            <person name="Held B."/>
            <person name="Gronow S."/>
            <person name="Abt B."/>
            <person name="Lucas S."/>
            <person name="Del Rio T.G."/>
            <person name="Nolan M."/>
            <person name="Tice H."/>
            <person name="Cheng J.F."/>
            <person name="Pitluck S."/>
            <person name="Liolios K."/>
            <person name="Pagani I."/>
            <person name="Ivanova N."/>
            <person name="Mavromatis K."/>
            <person name="Mikhailova N."/>
            <person name="Pati A."/>
            <person name="Tapia R."/>
            <person name="Han C."/>
            <person name="Goodwin L."/>
            <person name="Chen A."/>
            <person name="Palaniappan K."/>
            <person name="Hauser L."/>
            <person name="Brambilla E.M."/>
            <person name="Rohde M."/>
            <person name="Goker M."/>
            <person name="Detter J.C."/>
            <person name="Woyke T."/>
            <person name="Bristow J."/>
            <person name="Eisen J.A."/>
            <person name="Markowitz V."/>
            <person name="Hugenholtz P."/>
            <person name="Kyrpides N.C."/>
            <person name="Klenk H.P."/>
            <person name="Lapidus A."/>
        </authorList>
    </citation>
    <scope>NUCLEOTIDE SEQUENCE</scope>
    <source>
        <strain evidence="5 6">DSM 18011</strain>
    </source>
</reference>
<dbReference type="Proteomes" id="UP000018439">
    <property type="component" value="Chromosome"/>
</dbReference>
<dbReference type="Gene3D" id="1.10.150.240">
    <property type="entry name" value="Putative phosphatase, domain 2"/>
    <property type="match status" value="1"/>
</dbReference>